<dbReference type="GO" id="GO:0019731">
    <property type="term" value="P:antibacterial humoral response"/>
    <property type="evidence" value="ECO:0007669"/>
    <property type="project" value="TreeGrafter"/>
</dbReference>
<keyword evidence="1" id="KW-0732">Signal</keyword>
<dbReference type="GO" id="GO:0004867">
    <property type="term" value="F:serine-type endopeptidase inhibitor activity"/>
    <property type="evidence" value="ECO:0007669"/>
    <property type="project" value="TreeGrafter"/>
</dbReference>
<proteinExistence type="predicted"/>
<dbReference type="STRING" id="45882.A0A0V1CCV8"/>
<dbReference type="PANTHER" id="PTHR19441">
    <property type="entry name" value="WHEY ACDIC PROTEIN WAP"/>
    <property type="match status" value="1"/>
</dbReference>
<accession>A0A0V1CCV8</accession>
<feature type="domain" description="WAP" evidence="2">
    <location>
        <begin position="187"/>
        <end position="239"/>
    </location>
</feature>
<dbReference type="Proteomes" id="UP000054653">
    <property type="component" value="Unassembled WGS sequence"/>
</dbReference>
<dbReference type="GO" id="GO:0005615">
    <property type="term" value="C:extracellular space"/>
    <property type="evidence" value="ECO:0007669"/>
    <property type="project" value="TreeGrafter"/>
</dbReference>
<reference evidence="3 4" key="1">
    <citation type="submission" date="2015-01" db="EMBL/GenBank/DDBJ databases">
        <title>Evolution of Trichinella species and genotypes.</title>
        <authorList>
            <person name="Korhonen P.K."/>
            <person name="Edoardo P."/>
            <person name="Giuseppe L.R."/>
            <person name="Gasser R.B."/>
        </authorList>
    </citation>
    <scope>NUCLEOTIDE SEQUENCE [LARGE SCALE GENOMIC DNA]</scope>
    <source>
        <strain evidence="3">ISS120</strain>
    </source>
</reference>
<name>A0A0V1CCV8_TRIBR</name>
<evidence type="ECO:0000313" key="3">
    <source>
        <dbReference type="EMBL" id="KRY46984.1"/>
    </source>
</evidence>
<dbReference type="PROSITE" id="PS51390">
    <property type="entry name" value="WAP"/>
    <property type="match status" value="2"/>
</dbReference>
<evidence type="ECO:0000256" key="1">
    <source>
        <dbReference type="SAM" id="SignalP"/>
    </source>
</evidence>
<dbReference type="SMART" id="SM00289">
    <property type="entry name" value="WR1"/>
    <property type="match status" value="6"/>
</dbReference>
<dbReference type="OrthoDB" id="4473401at2759"/>
<comment type="caution">
    <text evidence="3">The sequence shown here is derived from an EMBL/GenBank/DDBJ whole genome shotgun (WGS) entry which is preliminary data.</text>
</comment>
<organism evidence="3 4">
    <name type="scientific">Trichinella britovi</name>
    <name type="common">Parasitic roundworm</name>
    <dbReference type="NCBI Taxonomy" id="45882"/>
    <lineage>
        <taxon>Eukaryota</taxon>
        <taxon>Metazoa</taxon>
        <taxon>Ecdysozoa</taxon>
        <taxon>Nematoda</taxon>
        <taxon>Enoplea</taxon>
        <taxon>Dorylaimia</taxon>
        <taxon>Trichinellida</taxon>
        <taxon>Trichinellidae</taxon>
        <taxon>Trichinella</taxon>
    </lineage>
</organism>
<feature type="signal peptide" evidence="1">
    <location>
        <begin position="1"/>
        <end position="27"/>
    </location>
</feature>
<feature type="chain" id="PRO_5006875773" evidence="1">
    <location>
        <begin position="28"/>
        <end position="382"/>
    </location>
</feature>
<evidence type="ECO:0000259" key="2">
    <source>
        <dbReference type="PROSITE" id="PS51390"/>
    </source>
</evidence>
<gene>
    <name evidence="3" type="primary">Wfdc8</name>
    <name evidence="3" type="ORF">T03_14126</name>
</gene>
<dbReference type="InterPro" id="IPR036645">
    <property type="entry name" value="Elafin-like_sf"/>
</dbReference>
<feature type="domain" description="WAP" evidence="2">
    <location>
        <begin position="334"/>
        <end position="382"/>
    </location>
</feature>
<dbReference type="InterPro" id="IPR050514">
    <property type="entry name" value="WAP_four-disulfide_core"/>
</dbReference>
<dbReference type="GO" id="GO:0045087">
    <property type="term" value="P:innate immune response"/>
    <property type="evidence" value="ECO:0007669"/>
    <property type="project" value="TreeGrafter"/>
</dbReference>
<evidence type="ECO:0000313" key="4">
    <source>
        <dbReference type="Proteomes" id="UP000054653"/>
    </source>
</evidence>
<dbReference type="EMBL" id="JYDI01000261">
    <property type="protein sequence ID" value="KRY46984.1"/>
    <property type="molecule type" value="Genomic_DNA"/>
</dbReference>
<dbReference type="Gene3D" id="4.10.75.10">
    <property type="entry name" value="Elafin-like"/>
    <property type="match status" value="3"/>
</dbReference>
<dbReference type="AlphaFoldDB" id="A0A0V1CCV8"/>
<protein>
    <submittedName>
        <fullName evidence="3">WAP four-disulfide core domain protein 8</fullName>
    </submittedName>
</protein>
<dbReference type="InterPro" id="IPR006150">
    <property type="entry name" value="Cys_repeat_1"/>
</dbReference>
<keyword evidence="4" id="KW-1185">Reference proteome</keyword>
<dbReference type="Pfam" id="PF00095">
    <property type="entry name" value="WAP"/>
    <property type="match status" value="3"/>
</dbReference>
<dbReference type="SUPFAM" id="SSF57256">
    <property type="entry name" value="Elafin-like"/>
    <property type="match status" value="3"/>
</dbReference>
<dbReference type="PANTHER" id="PTHR19441:SF27">
    <property type="entry name" value="WHEY ACIDIC PROTEIN"/>
    <property type="match status" value="1"/>
</dbReference>
<sequence length="382" mass="42394">MNFNTPPGAWIFLLTSFLLPTAHYTNAELCSDDSNATSMCRVDADCIRKFHCVNGQCCSSQYAVQSILFLKHFHKFTFLPIDYSLSKNLPNLIEDEIHQRLNAILHKLPKGNCADGTPSPAKCSEMKNCPPNHSCHRGQCCSLFTNKRKTSLCPDGTTTSVRCNEKNRCHTGAECVHGFCCSKVHAPPAKQGRCPILLVNLRIGSTTVQPEDQCYSDDHCESVRKCCLTVAGKRCLLPETDFGRCADGLPAESVCNRKEQCGKTSQSCVRGLCCNTAAHNNAKTKRPTDTESSCPRSVHPRQIQFSRRCSMDTDCHFQKKCCPTYIGRRCLILPVTKAGSCPKIKVSGERKRRQHRCYNDGHCPGEMKCCTLPLGKACLFPS</sequence>
<dbReference type="SMART" id="SM00217">
    <property type="entry name" value="WAP"/>
    <property type="match status" value="3"/>
</dbReference>
<dbReference type="OMA" id="GTRCHND"/>
<dbReference type="InterPro" id="IPR008197">
    <property type="entry name" value="WAP_dom"/>
</dbReference>